<dbReference type="AlphaFoldDB" id="A0A387BSA9"/>
<dbReference type="InterPro" id="IPR029058">
    <property type="entry name" value="AB_hydrolase_fold"/>
</dbReference>
<dbReference type="Proteomes" id="UP000275069">
    <property type="component" value="Chromosome"/>
</dbReference>
<dbReference type="Gene3D" id="3.40.50.1820">
    <property type="entry name" value="alpha/beta hydrolase"/>
    <property type="match status" value="1"/>
</dbReference>
<dbReference type="GO" id="GO:0016787">
    <property type="term" value="F:hydrolase activity"/>
    <property type="evidence" value="ECO:0007669"/>
    <property type="project" value="UniProtKB-KW"/>
</dbReference>
<evidence type="ECO:0000259" key="2">
    <source>
        <dbReference type="Pfam" id="PF00561"/>
    </source>
</evidence>
<dbReference type="PANTHER" id="PTHR32268">
    <property type="entry name" value="HOMOSERINE O-ACETYLTRANSFERASE"/>
    <property type="match status" value="1"/>
</dbReference>
<feature type="domain" description="AB hydrolase-1" evidence="2">
    <location>
        <begin position="67"/>
        <end position="304"/>
    </location>
</feature>
<feature type="active site" description="Nucleophile" evidence="1">
    <location>
        <position position="137"/>
    </location>
</feature>
<evidence type="ECO:0000313" key="4">
    <source>
        <dbReference type="Proteomes" id="UP000275069"/>
    </source>
</evidence>
<accession>A0A387BSA9</accession>
<sequence>MTTTNPYYTEAVHGQFQLAQLGELELESGRTLHGVELAYQTLGELSPAKDNAVLIPSWFSGTHGIMRDVYVGAGRAIDPAKHFVILVNQLGSGLGSSPHNTAGEFPHVTIGDDVTAQERLLREVLGIEKLALVFGGSMGAMQAYEWAVRFPERVERLAVLAGTARALPRQVNWTRVMDDSLASDPEIESGSLARLYALQLVGREVWTDEHWRDLGFGSGDEFVSGLLDASLSPMDGRNLAAQAWKWRHADASRNAAGDLASALGRITSKTVAMAISSDMMFPPTEVALHAALVPDSRTVVIDDVFGHAGLFGLAPSYAGQIDAALESVLSAGA</sequence>
<keyword evidence="3" id="KW-0378">Hydrolase</keyword>
<dbReference type="SUPFAM" id="SSF53474">
    <property type="entry name" value="alpha/beta-Hydrolases"/>
    <property type="match status" value="1"/>
</dbReference>
<dbReference type="OrthoDB" id="9800754at2"/>
<organism evidence="3 4">
    <name type="scientific">Gryllotalpicola protaetiae</name>
    <dbReference type="NCBI Taxonomy" id="2419771"/>
    <lineage>
        <taxon>Bacteria</taxon>
        <taxon>Bacillati</taxon>
        <taxon>Actinomycetota</taxon>
        <taxon>Actinomycetes</taxon>
        <taxon>Micrococcales</taxon>
        <taxon>Microbacteriaceae</taxon>
        <taxon>Gryllotalpicola</taxon>
    </lineage>
</organism>
<dbReference type="GO" id="GO:0016747">
    <property type="term" value="F:acyltransferase activity, transferring groups other than amino-acyl groups"/>
    <property type="evidence" value="ECO:0007669"/>
    <property type="project" value="InterPro"/>
</dbReference>
<dbReference type="EMBL" id="CP032624">
    <property type="protein sequence ID" value="AYG03949.1"/>
    <property type="molecule type" value="Genomic_DNA"/>
</dbReference>
<evidence type="ECO:0000313" key="3">
    <source>
        <dbReference type="EMBL" id="AYG03949.1"/>
    </source>
</evidence>
<reference evidence="3 4" key="1">
    <citation type="submission" date="2018-09" db="EMBL/GenBank/DDBJ databases">
        <title>Genome sequencing of strain 2DFW10M-5.</title>
        <authorList>
            <person name="Heo J."/>
            <person name="Kim S.-J."/>
            <person name="Kwon S.-W."/>
        </authorList>
    </citation>
    <scope>NUCLEOTIDE SEQUENCE [LARGE SCALE GENOMIC DNA]</scope>
    <source>
        <strain evidence="3 4">2DFW10M-5</strain>
    </source>
</reference>
<proteinExistence type="predicted"/>
<dbReference type="Pfam" id="PF00561">
    <property type="entry name" value="Abhydrolase_1"/>
    <property type="match status" value="1"/>
</dbReference>
<gene>
    <name evidence="3" type="ORF">D7I44_10650</name>
</gene>
<name>A0A387BSA9_9MICO</name>
<dbReference type="PIRSF" id="PIRSF000443">
    <property type="entry name" value="Homoser_Ac_trans"/>
    <property type="match status" value="1"/>
</dbReference>
<dbReference type="KEGG" id="gry:D7I44_10650"/>
<feature type="active site" evidence="1">
    <location>
        <position position="278"/>
    </location>
</feature>
<dbReference type="NCBIfam" id="NF005757">
    <property type="entry name" value="PRK07581.1"/>
    <property type="match status" value="1"/>
</dbReference>
<feature type="active site" evidence="1">
    <location>
        <position position="307"/>
    </location>
</feature>
<dbReference type="InterPro" id="IPR000073">
    <property type="entry name" value="AB_hydrolase_1"/>
</dbReference>
<protein>
    <submittedName>
        <fullName evidence="3">Alpha/beta fold hydrolase</fullName>
    </submittedName>
</protein>
<dbReference type="InterPro" id="IPR008220">
    <property type="entry name" value="HAT_MetX-like"/>
</dbReference>
<evidence type="ECO:0000256" key="1">
    <source>
        <dbReference type="PIRSR" id="PIRSR000443-1"/>
    </source>
</evidence>
<dbReference type="PANTHER" id="PTHR32268:SF15">
    <property type="entry name" value="HOMOSERINE ACETYLTRANSFERASE FAMILY PROTEIN (AFU_ORTHOLOGUE AFUA_1G15350)"/>
    <property type="match status" value="1"/>
</dbReference>
<keyword evidence="4" id="KW-1185">Reference proteome</keyword>
<dbReference type="RefSeq" id="WP_120789481.1">
    <property type="nucleotide sequence ID" value="NZ_CP032624.1"/>
</dbReference>